<dbReference type="Pfam" id="PF04883">
    <property type="entry name" value="HK97-gp10_like"/>
    <property type="match status" value="1"/>
</dbReference>
<name>A0A2P8H7C8_9BACL</name>
<dbReference type="RefSeq" id="WP_181313536.1">
    <property type="nucleotide sequence ID" value="NZ_PYAT01000001.1"/>
</dbReference>
<proteinExistence type="predicted"/>
<evidence type="ECO:0000313" key="2">
    <source>
        <dbReference type="Proteomes" id="UP000242682"/>
    </source>
</evidence>
<sequence>MASNYKSNRKAVDGALKASQLGALTAIGTFVEGETKARSAVDTGNYRDAWGYRVDGTAVTIGNGVEYAIYLEKGTSQMPAQPALQPSVESNAGRIQELVKGAWRM</sequence>
<comment type="caution">
    <text evidence="1">The sequence shown here is derived from an EMBL/GenBank/DDBJ whole genome shotgun (WGS) entry which is preliminary data.</text>
</comment>
<evidence type="ECO:0000313" key="1">
    <source>
        <dbReference type="EMBL" id="PSL42128.1"/>
    </source>
</evidence>
<dbReference type="Proteomes" id="UP000242682">
    <property type="component" value="Unassembled WGS sequence"/>
</dbReference>
<keyword evidence="2" id="KW-1185">Reference proteome</keyword>
<accession>A0A2P8H7C8</accession>
<dbReference type="AlphaFoldDB" id="A0A2P8H7C8"/>
<dbReference type="NCBIfam" id="TIGR01725">
    <property type="entry name" value="phge_HK97_gp10"/>
    <property type="match status" value="1"/>
</dbReference>
<dbReference type="InterPro" id="IPR010064">
    <property type="entry name" value="HK97-gp10_tail"/>
</dbReference>
<organism evidence="1 2">
    <name type="scientific">Planomicrobium soli</name>
    <dbReference type="NCBI Taxonomy" id="1176648"/>
    <lineage>
        <taxon>Bacteria</taxon>
        <taxon>Bacillati</taxon>
        <taxon>Bacillota</taxon>
        <taxon>Bacilli</taxon>
        <taxon>Bacillales</taxon>
        <taxon>Caryophanaceae</taxon>
        <taxon>Planomicrobium</taxon>
    </lineage>
</organism>
<gene>
    <name evidence="1" type="ORF">B0H99_101376</name>
</gene>
<protein>
    <submittedName>
        <fullName evidence="1">HK97 gp10 family phage protein</fullName>
    </submittedName>
</protein>
<dbReference type="EMBL" id="PYAT01000001">
    <property type="protein sequence ID" value="PSL42128.1"/>
    <property type="molecule type" value="Genomic_DNA"/>
</dbReference>
<reference evidence="1 2" key="1">
    <citation type="submission" date="2018-03" db="EMBL/GenBank/DDBJ databases">
        <title>Genomic Encyclopedia of Type Strains, Phase III (KMG-III): the genomes of soil and plant-associated and newly described type strains.</title>
        <authorList>
            <person name="Whitman W."/>
        </authorList>
    </citation>
    <scope>NUCLEOTIDE SEQUENCE [LARGE SCALE GENOMIC DNA]</scope>
    <source>
        <strain evidence="1 2">CGMCC 1.12259</strain>
    </source>
</reference>